<feature type="domain" description="AB hydrolase-1" evidence="1">
    <location>
        <begin position="32"/>
        <end position="272"/>
    </location>
</feature>
<dbReference type="SUPFAM" id="SSF53474">
    <property type="entry name" value="alpha/beta-Hydrolases"/>
    <property type="match status" value="1"/>
</dbReference>
<dbReference type="InterPro" id="IPR029058">
    <property type="entry name" value="AB_hydrolase_fold"/>
</dbReference>
<dbReference type="PANTHER" id="PTHR43433:SF5">
    <property type="entry name" value="AB HYDROLASE-1 DOMAIN-CONTAINING PROTEIN"/>
    <property type="match status" value="1"/>
</dbReference>
<dbReference type="Proteomes" id="UP000186455">
    <property type="component" value="Unassembled WGS sequence"/>
</dbReference>
<organism evidence="2 3">
    <name type="scientific">Streptomyces uncialis</name>
    <dbReference type="NCBI Taxonomy" id="1048205"/>
    <lineage>
        <taxon>Bacteria</taxon>
        <taxon>Bacillati</taxon>
        <taxon>Actinomycetota</taxon>
        <taxon>Actinomycetes</taxon>
        <taxon>Kitasatosporales</taxon>
        <taxon>Streptomycetaceae</taxon>
        <taxon>Streptomyces</taxon>
    </lineage>
</organism>
<dbReference type="RefSeq" id="WP_073793493.1">
    <property type="nucleotide sequence ID" value="NZ_JAPEPH010000002.1"/>
</dbReference>
<dbReference type="EMBL" id="LFBV01000010">
    <property type="protein sequence ID" value="OKH90831.1"/>
    <property type="molecule type" value="Genomic_DNA"/>
</dbReference>
<dbReference type="InterPro" id="IPR050471">
    <property type="entry name" value="AB_hydrolase"/>
</dbReference>
<dbReference type="Gene3D" id="3.40.50.1820">
    <property type="entry name" value="alpha/beta hydrolase"/>
    <property type="match status" value="1"/>
</dbReference>
<reference evidence="2 3" key="1">
    <citation type="submission" date="2015-06" db="EMBL/GenBank/DDBJ databases">
        <title>Cloning and characterization of the uncialamcin biosynthetic gene cluster.</title>
        <authorList>
            <person name="Yan X."/>
            <person name="Huang T."/>
            <person name="Ge H."/>
            <person name="Shen B."/>
        </authorList>
    </citation>
    <scope>NUCLEOTIDE SEQUENCE [LARGE SCALE GENOMIC DNA]</scope>
    <source>
        <strain evidence="2 3">DCA2648</strain>
    </source>
</reference>
<dbReference type="STRING" id="1048205.AB852_30175"/>
<proteinExistence type="predicted"/>
<dbReference type="GO" id="GO:0004806">
    <property type="term" value="F:triacylglycerol lipase activity"/>
    <property type="evidence" value="ECO:0007669"/>
    <property type="project" value="TreeGrafter"/>
</dbReference>
<keyword evidence="3" id="KW-1185">Reference proteome</keyword>
<evidence type="ECO:0000313" key="2">
    <source>
        <dbReference type="EMBL" id="OKH90831.1"/>
    </source>
</evidence>
<dbReference type="InterPro" id="IPR000073">
    <property type="entry name" value="AB_hydrolase_1"/>
</dbReference>
<dbReference type="PANTHER" id="PTHR43433">
    <property type="entry name" value="HYDROLASE, ALPHA/BETA FOLD FAMILY PROTEIN"/>
    <property type="match status" value="1"/>
</dbReference>
<sequence length="295" mass="30290">MLAAAARTAPVRTVRAGAVDLATRACGDPAGPAVLLVNGAGDTMDWWHDDLVDALAAAGRHVIRYDTRDTGGSTTFPVGPPPYDGDDLLADALGVLDAYGVRAAHVVGVSMGGGLAQRMAVLCPGRTLGITLLSTSPGGPGAPGNTDLPPMSAPLARWFAAPGDGPDWGDRESVTGHLLALERAFAGTIPLDEPLLRATAGRAWDRSPVPAAATNHWRLRGGVPVRGRLGEVAVPALVLHGTADPLVPYGHGEALAAEIPGARLVPLRGMGHQMPPVEVWGVLVPALIRHTSGGR</sequence>
<name>A0A1Q4UZ21_9ACTN</name>
<dbReference type="AlphaFoldDB" id="A0A1Q4UZ21"/>
<dbReference type="Pfam" id="PF00561">
    <property type="entry name" value="Abhydrolase_1"/>
    <property type="match status" value="1"/>
</dbReference>
<dbReference type="PRINTS" id="PR00111">
    <property type="entry name" value="ABHYDROLASE"/>
</dbReference>
<accession>A0A1Q4UZ21</accession>
<comment type="caution">
    <text evidence="2">The sequence shown here is derived from an EMBL/GenBank/DDBJ whole genome shotgun (WGS) entry which is preliminary data.</text>
</comment>
<evidence type="ECO:0000259" key="1">
    <source>
        <dbReference type="Pfam" id="PF00561"/>
    </source>
</evidence>
<protein>
    <submittedName>
        <fullName evidence="2">Alpha/beta hydrolase</fullName>
    </submittedName>
</protein>
<keyword evidence="2" id="KW-0378">Hydrolase</keyword>
<evidence type="ECO:0000313" key="3">
    <source>
        <dbReference type="Proteomes" id="UP000186455"/>
    </source>
</evidence>
<dbReference type="GO" id="GO:0046503">
    <property type="term" value="P:glycerolipid catabolic process"/>
    <property type="evidence" value="ECO:0007669"/>
    <property type="project" value="TreeGrafter"/>
</dbReference>
<gene>
    <name evidence="2" type="ORF">AB852_30175</name>
</gene>